<dbReference type="InterPro" id="IPR009057">
    <property type="entry name" value="Homeodomain-like_sf"/>
</dbReference>
<accession>A0ABP8PBP4</accession>
<feature type="DNA-binding region" description="H-T-H motif" evidence="4">
    <location>
        <begin position="23"/>
        <end position="42"/>
    </location>
</feature>
<gene>
    <name evidence="6" type="ORF">GCM10023094_36290</name>
</gene>
<dbReference type="InterPro" id="IPR004111">
    <property type="entry name" value="Repressor_TetR_C"/>
</dbReference>
<dbReference type="SUPFAM" id="SSF46689">
    <property type="entry name" value="Homeodomain-like"/>
    <property type="match status" value="1"/>
</dbReference>
<organism evidence="6 7">
    <name type="scientific">Rhodococcus olei</name>
    <dbReference type="NCBI Taxonomy" id="2161675"/>
    <lineage>
        <taxon>Bacteria</taxon>
        <taxon>Bacillati</taxon>
        <taxon>Actinomycetota</taxon>
        <taxon>Actinomycetes</taxon>
        <taxon>Mycobacteriales</taxon>
        <taxon>Nocardiaceae</taxon>
        <taxon>Rhodococcus</taxon>
    </lineage>
</organism>
<dbReference type="Pfam" id="PF02909">
    <property type="entry name" value="TetR_C_1"/>
    <property type="match status" value="1"/>
</dbReference>
<evidence type="ECO:0000256" key="1">
    <source>
        <dbReference type="ARBA" id="ARBA00023015"/>
    </source>
</evidence>
<dbReference type="Gene3D" id="1.10.10.60">
    <property type="entry name" value="Homeodomain-like"/>
    <property type="match status" value="1"/>
</dbReference>
<name>A0ABP8PBP4_9NOCA</name>
<dbReference type="InterPro" id="IPR001647">
    <property type="entry name" value="HTH_TetR"/>
</dbReference>
<feature type="domain" description="HTH tetR-type" evidence="5">
    <location>
        <begin position="1"/>
        <end position="60"/>
    </location>
</feature>
<keyword evidence="1" id="KW-0805">Transcription regulation</keyword>
<keyword evidence="3" id="KW-0804">Transcription</keyword>
<protein>
    <recommendedName>
        <fullName evidence="5">HTH tetR-type domain-containing protein</fullName>
    </recommendedName>
</protein>
<evidence type="ECO:0000256" key="2">
    <source>
        <dbReference type="ARBA" id="ARBA00023125"/>
    </source>
</evidence>
<dbReference type="EMBL" id="BAABFB010000059">
    <property type="protein sequence ID" value="GAA4483965.1"/>
    <property type="molecule type" value="Genomic_DNA"/>
</dbReference>
<evidence type="ECO:0000313" key="6">
    <source>
        <dbReference type="EMBL" id="GAA4483965.1"/>
    </source>
</evidence>
<evidence type="ECO:0000313" key="7">
    <source>
        <dbReference type="Proteomes" id="UP001501183"/>
    </source>
</evidence>
<evidence type="ECO:0000259" key="5">
    <source>
        <dbReference type="PROSITE" id="PS50977"/>
    </source>
</evidence>
<dbReference type="InterPro" id="IPR036271">
    <property type="entry name" value="Tet_transcr_reg_TetR-rel_C_sf"/>
</dbReference>
<dbReference type="Proteomes" id="UP001501183">
    <property type="component" value="Unassembled WGS sequence"/>
</dbReference>
<dbReference type="PROSITE" id="PS50977">
    <property type="entry name" value="HTH_TETR_2"/>
    <property type="match status" value="1"/>
</dbReference>
<sequence>MSRDRIAQAGIAIADDEGLEAVTMRRVAAALGVGTMSSYKHVADRDDLIVAMVDTITGRHPLPNDPKYSWQELTKMMALGDWDAFVRHPWLIVVWSTPRRRVDMASLEQLETMLERYEQAGLDRNVCYATIFGVAGLTLGMAALAIDNPGDELKSGIGLGEWRRQMGSDVERRLSKDEHGRAVRFLSDLHQGLGPHTFVMALDSFIAGVEARHIRH</sequence>
<dbReference type="Gene3D" id="1.10.357.10">
    <property type="entry name" value="Tetracycline Repressor, domain 2"/>
    <property type="match status" value="1"/>
</dbReference>
<keyword evidence="7" id="KW-1185">Reference proteome</keyword>
<keyword evidence="2 4" id="KW-0238">DNA-binding</keyword>
<proteinExistence type="predicted"/>
<reference evidence="7" key="1">
    <citation type="journal article" date="2019" name="Int. J. Syst. Evol. Microbiol.">
        <title>The Global Catalogue of Microorganisms (GCM) 10K type strain sequencing project: providing services to taxonomists for standard genome sequencing and annotation.</title>
        <authorList>
            <consortium name="The Broad Institute Genomics Platform"/>
            <consortium name="The Broad Institute Genome Sequencing Center for Infectious Disease"/>
            <person name="Wu L."/>
            <person name="Ma J."/>
        </authorList>
    </citation>
    <scope>NUCLEOTIDE SEQUENCE [LARGE SCALE GENOMIC DNA]</scope>
    <source>
        <strain evidence="7">JCM 32206</strain>
    </source>
</reference>
<evidence type="ECO:0000256" key="3">
    <source>
        <dbReference type="ARBA" id="ARBA00023163"/>
    </source>
</evidence>
<evidence type="ECO:0000256" key="4">
    <source>
        <dbReference type="PROSITE-ProRule" id="PRU00335"/>
    </source>
</evidence>
<dbReference type="SUPFAM" id="SSF48498">
    <property type="entry name" value="Tetracyclin repressor-like, C-terminal domain"/>
    <property type="match status" value="1"/>
</dbReference>
<comment type="caution">
    <text evidence="6">The sequence shown here is derived from an EMBL/GenBank/DDBJ whole genome shotgun (WGS) entry which is preliminary data.</text>
</comment>